<organism evidence="1 2">
    <name type="scientific">Trichinella pseudospiralis</name>
    <name type="common">Parasitic roundworm</name>
    <dbReference type="NCBI Taxonomy" id="6337"/>
    <lineage>
        <taxon>Eukaryota</taxon>
        <taxon>Metazoa</taxon>
        <taxon>Ecdysozoa</taxon>
        <taxon>Nematoda</taxon>
        <taxon>Enoplea</taxon>
        <taxon>Dorylaimia</taxon>
        <taxon>Trichinellida</taxon>
        <taxon>Trichinellidae</taxon>
        <taxon>Trichinella</taxon>
    </lineage>
</organism>
<dbReference type="EMBL" id="JYDT01000004">
    <property type="protein sequence ID" value="KRY92943.1"/>
    <property type="molecule type" value="Genomic_DNA"/>
</dbReference>
<name>A0A0V1G407_TRIPS</name>
<protein>
    <submittedName>
        <fullName evidence="1">Uncharacterized protein</fullName>
    </submittedName>
</protein>
<sequence>MQFATVSTYVNTYLVRPIHLQLMPSWKTSTDLPYDWSHTKCEKEALGSNTCGVQDSGEGLKGRRQQIVEINDPIHRQKLPGSDTSGSGRTTICVTFRLDFGC</sequence>
<comment type="caution">
    <text evidence="1">The sequence shown here is derived from an EMBL/GenBank/DDBJ whole genome shotgun (WGS) entry which is preliminary data.</text>
</comment>
<evidence type="ECO:0000313" key="2">
    <source>
        <dbReference type="Proteomes" id="UP000054995"/>
    </source>
</evidence>
<proteinExistence type="predicted"/>
<accession>A0A0V1G407</accession>
<gene>
    <name evidence="1" type="ORF">T4D_1368</name>
</gene>
<evidence type="ECO:0000313" key="1">
    <source>
        <dbReference type="EMBL" id="KRY92943.1"/>
    </source>
</evidence>
<keyword evidence="2" id="KW-1185">Reference proteome</keyword>
<reference evidence="1 2" key="1">
    <citation type="submission" date="2015-01" db="EMBL/GenBank/DDBJ databases">
        <title>Evolution of Trichinella species and genotypes.</title>
        <authorList>
            <person name="Korhonen P.K."/>
            <person name="Edoardo P."/>
            <person name="Giuseppe L.R."/>
            <person name="Gasser R.B."/>
        </authorList>
    </citation>
    <scope>NUCLEOTIDE SEQUENCE [LARGE SCALE GENOMIC DNA]</scope>
    <source>
        <strain evidence="1">ISS470</strain>
    </source>
</reference>
<dbReference type="AlphaFoldDB" id="A0A0V1G407"/>
<dbReference type="Proteomes" id="UP000054995">
    <property type="component" value="Unassembled WGS sequence"/>
</dbReference>